<dbReference type="GO" id="GO:0006417">
    <property type="term" value="P:regulation of translation"/>
    <property type="evidence" value="ECO:0007669"/>
    <property type="project" value="TreeGrafter"/>
</dbReference>
<keyword evidence="6" id="KW-1185">Reference proteome</keyword>
<feature type="compositionally biased region" description="Basic and acidic residues" evidence="3">
    <location>
        <begin position="68"/>
        <end position="85"/>
    </location>
</feature>
<evidence type="ECO:0000256" key="2">
    <source>
        <dbReference type="ARBA" id="ARBA00022884"/>
    </source>
</evidence>
<dbReference type="PANTHER" id="PTHR13389:SF0">
    <property type="entry name" value="PUMILIO HOMOLOG 3"/>
    <property type="match status" value="1"/>
</dbReference>
<dbReference type="Proteomes" id="UP001151516">
    <property type="component" value="Unassembled WGS sequence"/>
</dbReference>
<keyword evidence="2" id="KW-0694">RNA-binding</keyword>
<name>A0A9W8L5R0_9FUNG</name>
<dbReference type="InterPro" id="IPR033133">
    <property type="entry name" value="PUM-HD"/>
</dbReference>
<dbReference type="Pfam" id="PF08144">
    <property type="entry name" value="CPL"/>
    <property type="match status" value="1"/>
</dbReference>
<dbReference type="SMART" id="SM00025">
    <property type="entry name" value="Pumilio"/>
    <property type="match status" value="4"/>
</dbReference>
<dbReference type="OrthoDB" id="497380at2759"/>
<dbReference type="GO" id="GO:0003729">
    <property type="term" value="F:mRNA binding"/>
    <property type="evidence" value="ECO:0007669"/>
    <property type="project" value="TreeGrafter"/>
</dbReference>
<feature type="domain" description="PUM-HD" evidence="4">
    <location>
        <begin position="87"/>
        <end position="459"/>
    </location>
</feature>
<feature type="region of interest" description="Disordered" evidence="3">
    <location>
        <begin position="1"/>
        <end position="85"/>
    </location>
</feature>
<dbReference type="AlphaFoldDB" id="A0A9W8L5R0"/>
<sequence>MGPVKQKDSKRGSSSSGGAKKAKFTTKPYGKNSAKAPAAKNGKNSTKAAPPSKNDKNSAKNGKSPAAKGERAPTHGQKPKDGDLKAEARKLWEQLRRGDIDAEARRPLMEAMMGLIGGRIKEVTLKHDMSRIVQTCIKYGSAEQRQVIASELQGAEVDLARSMYGRHILLRLLKHCPATRAPIMAALGGHVRKLVRHKEAALVVDECYSVYANAAQRWALAAEFYGGECAVMGGGVTSVDALLAERPQRRAGVVAALKQASVGLLEKGAVQHAVVHRVLLDLVRLADGAEQRAVIESLHSLAVEMVHTRDGAHCAMLCLLHGSAKDRKALVRSFRPFVLKMARDEHAHAVLIGALDCVDDTVFAAKTLLADVCAAAADLLPDAYGRRVLLYALAGRSPHYVGADALAVLRAGDSVRAATSRKDPATRRAELAAAVAPALAEWAAGAAGAAVFEPLPSQAVLETLVRAPCDKRAAWAAVLALVAREIGPGHVLLHPVANRVVASCILAGHAPARAAAADAAPPFAGNPAFAADVLDALVEGGQLAAAAKAGAFPVRALLEVPATAERARQLLRPHAAKIAGGGNTTAEAIAALLK</sequence>
<dbReference type="InterPro" id="IPR016024">
    <property type="entry name" value="ARM-type_fold"/>
</dbReference>
<dbReference type="Gene3D" id="1.25.10.10">
    <property type="entry name" value="Leucine-rich Repeat Variant"/>
    <property type="match status" value="2"/>
</dbReference>
<dbReference type="GO" id="GO:0005730">
    <property type="term" value="C:nucleolus"/>
    <property type="evidence" value="ECO:0007669"/>
    <property type="project" value="TreeGrafter"/>
</dbReference>
<proteinExistence type="predicted"/>
<evidence type="ECO:0000256" key="1">
    <source>
        <dbReference type="ARBA" id="ARBA00022737"/>
    </source>
</evidence>
<dbReference type="PROSITE" id="PS50303">
    <property type="entry name" value="PUM_HD"/>
    <property type="match status" value="1"/>
</dbReference>
<evidence type="ECO:0000259" key="4">
    <source>
        <dbReference type="PROSITE" id="PS50303"/>
    </source>
</evidence>
<keyword evidence="1" id="KW-0677">Repeat</keyword>
<organism evidence="5 6">
    <name type="scientific">Coemansia spiralis</name>
    <dbReference type="NCBI Taxonomy" id="417178"/>
    <lineage>
        <taxon>Eukaryota</taxon>
        <taxon>Fungi</taxon>
        <taxon>Fungi incertae sedis</taxon>
        <taxon>Zoopagomycota</taxon>
        <taxon>Kickxellomycotina</taxon>
        <taxon>Kickxellomycetes</taxon>
        <taxon>Kickxellales</taxon>
        <taxon>Kickxellaceae</taxon>
        <taxon>Coemansia</taxon>
    </lineage>
</organism>
<gene>
    <name evidence="5" type="primary">puf6</name>
    <name evidence="5" type="ORF">IWW39_001924</name>
</gene>
<dbReference type="PANTHER" id="PTHR13389">
    <property type="entry name" value="PUMILIO HOMOLOG 3"/>
    <property type="match status" value="1"/>
</dbReference>
<dbReference type="InterPro" id="IPR040059">
    <property type="entry name" value="PUM3"/>
</dbReference>
<accession>A0A9W8L5R0</accession>
<evidence type="ECO:0000313" key="6">
    <source>
        <dbReference type="Proteomes" id="UP001151516"/>
    </source>
</evidence>
<dbReference type="InterPro" id="IPR011989">
    <property type="entry name" value="ARM-like"/>
</dbReference>
<dbReference type="InterPro" id="IPR001313">
    <property type="entry name" value="Pumilio_RNA-bd_rpt"/>
</dbReference>
<feature type="compositionally biased region" description="Basic and acidic residues" evidence="3">
    <location>
        <begin position="1"/>
        <end position="11"/>
    </location>
</feature>
<dbReference type="EMBL" id="JANBTX010000037">
    <property type="protein sequence ID" value="KAJ2688875.1"/>
    <property type="molecule type" value="Genomic_DNA"/>
</dbReference>
<dbReference type="InterPro" id="IPR012959">
    <property type="entry name" value="CPL_dom"/>
</dbReference>
<evidence type="ECO:0000256" key="3">
    <source>
        <dbReference type="SAM" id="MobiDB-lite"/>
    </source>
</evidence>
<protein>
    <submittedName>
        <fullName evidence="5">Pumilio y domain member 6</fullName>
    </submittedName>
</protein>
<dbReference type="SUPFAM" id="SSF48371">
    <property type="entry name" value="ARM repeat"/>
    <property type="match status" value="1"/>
</dbReference>
<evidence type="ECO:0000313" key="5">
    <source>
        <dbReference type="EMBL" id="KAJ2688875.1"/>
    </source>
</evidence>
<reference evidence="5" key="1">
    <citation type="submission" date="2022-07" db="EMBL/GenBank/DDBJ databases">
        <title>Phylogenomic reconstructions and comparative analyses of Kickxellomycotina fungi.</title>
        <authorList>
            <person name="Reynolds N.K."/>
            <person name="Stajich J.E."/>
            <person name="Barry K."/>
            <person name="Grigoriev I.V."/>
            <person name="Crous P."/>
            <person name="Smith M.E."/>
        </authorList>
    </citation>
    <scope>NUCLEOTIDE SEQUENCE</scope>
    <source>
        <strain evidence="5">CBS 109367</strain>
    </source>
</reference>
<comment type="caution">
    <text evidence="5">The sequence shown here is derived from an EMBL/GenBank/DDBJ whole genome shotgun (WGS) entry which is preliminary data.</text>
</comment>